<organism evidence="1 2">
    <name type="scientific">Nitrolancea hollandica Lb</name>
    <dbReference type="NCBI Taxonomy" id="1129897"/>
    <lineage>
        <taxon>Bacteria</taxon>
        <taxon>Pseudomonadati</taxon>
        <taxon>Thermomicrobiota</taxon>
        <taxon>Thermomicrobia</taxon>
        <taxon>Sphaerobacterales</taxon>
        <taxon>Sphaerobacterineae</taxon>
        <taxon>Sphaerobacteraceae</taxon>
        <taxon>Nitrolancea</taxon>
    </lineage>
</organism>
<dbReference type="OrthoDB" id="9793302at2"/>
<proteinExistence type="predicted"/>
<evidence type="ECO:0000313" key="2">
    <source>
        <dbReference type="Proteomes" id="UP000004221"/>
    </source>
</evidence>
<dbReference type="Proteomes" id="UP000004221">
    <property type="component" value="Unassembled WGS sequence"/>
</dbReference>
<sequence>MAEQLCRETDLEDLTGELVRLGARKLIQELLEAEVTETLGRAPYERRDAGTDG</sequence>
<evidence type="ECO:0008006" key="3">
    <source>
        <dbReference type="Google" id="ProtNLM"/>
    </source>
</evidence>
<keyword evidence="2" id="KW-1185">Reference proteome</keyword>
<dbReference type="RefSeq" id="WP_008481274.1">
    <property type="nucleotide sequence ID" value="NZ_CAGS01000578.1"/>
</dbReference>
<comment type="caution">
    <text evidence="1">The sequence shown here is derived from an EMBL/GenBank/DDBJ whole genome shotgun (WGS) entry which is preliminary data.</text>
</comment>
<name>I4EML7_9BACT</name>
<protein>
    <recommendedName>
        <fullName evidence="3">Transposase</fullName>
    </recommendedName>
</protein>
<dbReference type="EMBL" id="CAGS01000578">
    <property type="protein sequence ID" value="CCF85930.1"/>
    <property type="molecule type" value="Genomic_DNA"/>
</dbReference>
<reference evidence="1 2" key="1">
    <citation type="journal article" date="2012" name="ISME J.">
        <title>Nitrification expanded: discovery, physiology and genomics of a nitrite-oxidizing bacterium from the phylum Chloroflexi.</title>
        <authorList>
            <person name="Sorokin D.Y."/>
            <person name="Lucker S."/>
            <person name="Vejmelkova D."/>
            <person name="Kostrikina N.A."/>
            <person name="Kleerebezem R."/>
            <person name="Rijpstra W.I."/>
            <person name="Damste J.S."/>
            <person name="Le Paslier D."/>
            <person name="Muyzer G."/>
            <person name="Wagner M."/>
            <person name="van Loosdrecht M.C."/>
            <person name="Daims H."/>
        </authorList>
    </citation>
    <scope>NUCLEOTIDE SEQUENCE [LARGE SCALE GENOMIC DNA]</scope>
    <source>
        <strain evidence="2">none</strain>
    </source>
</reference>
<evidence type="ECO:0000313" key="1">
    <source>
        <dbReference type="EMBL" id="CCF85930.1"/>
    </source>
</evidence>
<dbReference type="AlphaFoldDB" id="I4EML7"/>
<gene>
    <name evidence="1" type="ORF">NITHO_6190004</name>
</gene>
<accession>I4EML7</accession>